<protein>
    <submittedName>
        <fullName evidence="5 7">NmrA family transcriptional regulator</fullName>
    </submittedName>
</protein>
<organism evidence="5">
    <name type="scientific">Eremomyces bilateralis CBS 781.70</name>
    <dbReference type="NCBI Taxonomy" id="1392243"/>
    <lineage>
        <taxon>Eukaryota</taxon>
        <taxon>Fungi</taxon>
        <taxon>Dikarya</taxon>
        <taxon>Ascomycota</taxon>
        <taxon>Pezizomycotina</taxon>
        <taxon>Dothideomycetes</taxon>
        <taxon>Dothideomycetes incertae sedis</taxon>
        <taxon>Eremomycetales</taxon>
        <taxon>Eremomycetaceae</taxon>
        <taxon>Eremomyces</taxon>
    </lineage>
</organism>
<reference evidence="7" key="3">
    <citation type="submission" date="2025-04" db="UniProtKB">
        <authorList>
            <consortium name="RefSeq"/>
        </authorList>
    </citation>
    <scope>IDENTIFICATION</scope>
    <source>
        <strain evidence="7">CBS 781.70</strain>
    </source>
</reference>
<evidence type="ECO:0000256" key="3">
    <source>
        <dbReference type="ARBA" id="ARBA00023002"/>
    </source>
</evidence>
<dbReference type="SUPFAM" id="SSF51735">
    <property type="entry name" value="NAD(P)-binding Rossmann-fold domains"/>
    <property type="match status" value="1"/>
</dbReference>
<accession>A0A6G1GBR5</accession>
<feature type="domain" description="NmrA-like" evidence="4">
    <location>
        <begin position="1"/>
        <end position="289"/>
    </location>
</feature>
<reference evidence="7" key="2">
    <citation type="submission" date="2020-04" db="EMBL/GenBank/DDBJ databases">
        <authorList>
            <consortium name="NCBI Genome Project"/>
        </authorList>
    </citation>
    <scope>NUCLEOTIDE SEQUENCE</scope>
    <source>
        <strain evidence="7">CBS 781.70</strain>
    </source>
</reference>
<dbReference type="PANTHER" id="PTHR42748:SF30">
    <property type="entry name" value="NMRA-LIKE DOMAIN-CONTAINING PROTEIN"/>
    <property type="match status" value="1"/>
</dbReference>
<dbReference type="EMBL" id="ML975151">
    <property type="protein sequence ID" value="KAF1815340.1"/>
    <property type="molecule type" value="Genomic_DNA"/>
</dbReference>
<sequence length="298" mass="33442">MSKTFTIFGVTGQQGGALVRYLLRNPAFSAIYRLRGVTRDASKPAAVELRKRGVDIVEANLDKPDTLRVAVRGSYAVFAVTNYWETAQAAVEVAQGKALADAAVEEKVEFFIWSSLPPIGIPHFDSKAEVERYIRTLPLTSVFFMPGWFMQNFQSVTKPRKITDEKYVLDPIIPSATASTRVPLIDIEDIGKYLAPALQDPPRYNHTRLFAATAFYTLARICRVWTECTNTEVVFEGADHAKKSTEAQEEGLSEDLGSGNLSYYGAEGEQGVEWTIRQVQEKLTTWEDFVKDHEPWFS</sequence>
<dbReference type="InterPro" id="IPR051164">
    <property type="entry name" value="NmrA-like_oxidored"/>
</dbReference>
<gene>
    <name evidence="5 7" type="ORF">P152DRAFT_505301</name>
</gene>
<dbReference type="CDD" id="cd05251">
    <property type="entry name" value="NmrA_like_SDR_a"/>
    <property type="match status" value="1"/>
</dbReference>
<keyword evidence="3" id="KW-0560">Oxidoreductase</keyword>
<dbReference type="GO" id="GO:0016491">
    <property type="term" value="F:oxidoreductase activity"/>
    <property type="evidence" value="ECO:0007669"/>
    <property type="project" value="UniProtKB-KW"/>
</dbReference>
<dbReference type="Proteomes" id="UP000504638">
    <property type="component" value="Unplaced"/>
</dbReference>
<dbReference type="Gene3D" id="3.40.50.720">
    <property type="entry name" value="NAD(P)-binding Rossmann-like Domain"/>
    <property type="match status" value="1"/>
</dbReference>
<proteinExistence type="inferred from homology"/>
<name>A0A6G1GBR5_9PEZI</name>
<dbReference type="RefSeq" id="XP_033536971.1">
    <property type="nucleotide sequence ID" value="XM_033682428.1"/>
</dbReference>
<comment type="similarity">
    <text evidence="1">Belongs to the NmrA-type oxidoreductase family.</text>
</comment>
<evidence type="ECO:0000259" key="4">
    <source>
        <dbReference type="Pfam" id="PF05368"/>
    </source>
</evidence>
<evidence type="ECO:0000313" key="6">
    <source>
        <dbReference type="Proteomes" id="UP000504638"/>
    </source>
</evidence>
<evidence type="ECO:0000313" key="7">
    <source>
        <dbReference type="RefSeq" id="XP_033536971.1"/>
    </source>
</evidence>
<keyword evidence="6" id="KW-1185">Reference proteome</keyword>
<dbReference type="GeneID" id="54422998"/>
<evidence type="ECO:0000313" key="5">
    <source>
        <dbReference type="EMBL" id="KAF1815340.1"/>
    </source>
</evidence>
<dbReference type="OrthoDB" id="300709at2759"/>
<dbReference type="Pfam" id="PF05368">
    <property type="entry name" value="NmrA"/>
    <property type="match status" value="1"/>
</dbReference>
<dbReference type="InterPro" id="IPR036291">
    <property type="entry name" value="NAD(P)-bd_dom_sf"/>
</dbReference>
<dbReference type="GO" id="GO:0005634">
    <property type="term" value="C:nucleus"/>
    <property type="evidence" value="ECO:0007669"/>
    <property type="project" value="TreeGrafter"/>
</dbReference>
<dbReference type="InterPro" id="IPR008030">
    <property type="entry name" value="NmrA-like"/>
</dbReference>
<keyword evidence="2" id="KW-0521">NADP</keyword>
<evidence type="ECO:0000256" key="1">
    <source>
        <dbReference type="ARBA" id="ARBA00006328"/>
    </source>
</evidence>
<dbReference type="AlphaFoldDB" id="A0A6G1GBR5"/>
<reference evidence="5 7" key="1">
    <citation type="submission" date="2020-01" db="EMBL/GenBank/DDBJ databases">
        <authorList>
            <consortium name="DOE Joint Genome Institute"/>
            <person name="Haridas S."/>
            <person name="Albert R."/>
            <person name="Binder M."/>
            <person name="Bloem J."/>
            <person name="Labutti K."/>
            <person name="Salamov A."/>
            <person name="Andreopoulos B."/>
            <person name="Baker S.E."/>
            <person name="Barry K."/>
            <person name="Bills G."/>
            <person name="Bluhm B.H."/>
            <person name="Cannon C."/>
            <person name="Castanera R."/>
            <person name="Culley D.E."/>
            <person name="Daum C."/>
            <person name="Ezra D."/>
            <person name="Gonzalez J.B."/>
            <person name="Henrissat B."/>
            <person name="Kuo A."/>
            <person name="Liang C."/>
            <person name="Lipzen A."/>
            <person name="Lutzoni F."/>
            <person name="Magnuson J."/>
            <person name="Mondo S."/>
            <person name="Nolan M."/>
            <person name="Ohm R."/>
            <person name="Pangilinan J."/>
            <person name="Park H.-J."/>
            <person name="Ramirez L."/>
            <person name="Alfaro M."/>
            <person name="Sun H."/>
            <person name="Tritt A."/>
            <person name="Yoshinaga Y."/>
            <person name="Zwiers L.-H."/>
            <person name="Turgeon B.G."/>
            <person name="Goodwin S.B."/>
            <person name="Spatafora J.W."/>
            <person name="Crous P.W."/>
            <person name="Grigoriev I.V."/>
        </authorList>
    </citation>
    <scope>NUCLEOTIDE SEQUENCE</scope>
    <source>
        <strain evidence="5 7">CBS 781.70</strain>
    </source>
</reference>
<dbReference type="PANTHER" id="PTHR42748">
    <property type="entry name" value="NITROGEN METABOLITE REPRESSION PROTEIN NMRA FAMILY MEMBER"/>
    <property type="match status" value="1"/>
</dbReference>
<dbReference type="Gene3D" id="3.90.25.10">
    <property type="entry name" value="UDP-galactose 4-epimerase, domain 1"/>
    <property type="match status" value="1"/>
</dbReference>
<evidence type="ECO:0000256" key="2">
    <source>
        <dbReference type="ARBA" id="ARBA00022857"/>
    </source>
</evidence>